<dbReference type="HOGENOM" id="CLU_089999_3_0_6"/>
<dbReference type="PATRIC" id="fig|585057.6.peg.5010"/>
<evidence type="ECO:0000313" key="1">
    <source>
        <dbReference type="EMBL" id="CAR20947.1"/>
    </source>
</evidence>
<evidence type="ECO:0000313" key="2">
    <source>
        <dbReference type="Proteomes" id="UP000000749"/>
    </source>
</evidence>
<sequence length="185" mass="21066">MARVFFNQNSARCSAYKVENKMSFIKTFSGKHFYYDRINKDDIVINDIAVSLSNICRFAGHLSHFYSVAQHAVLCSKLVPEEFAFEALMHDATEAYCQDIPAPLKRLLPDYKQMEEKIDAVIREKYGLPPVMSTPVKYADLIMLATERRDLGLDDGSFWPVLEGIDVQSDSTGTRTCLRDVYGTF</sequence>
<dbReference type="STRING" id="585057.ECIAI39_4850"/>
<name>A0A0H3MNX7_ECO7I</name>
<dbReference type="Proteomes" id="UP000000749">
    <property type="component" value="Chromosome"/>
</dbReference>
<dbReference type="AlphaFoldDB" id="A0A0H3MNX7"/>
<proteinExistence type="predicted"/>
<organism evidence="1 2">
    <name type="scientific">Escherichia coli O7:K1 (strain IAI39 / ExPEC)</name>
    <dbReference type="NCBI Taxonomy" id="585057"/>
    <lineage>
        <taxon>Bacteria</taxon>
        <taxon>Pseudomonadati</taxon>
        <taxon>Pseudomonadota</taxon>
        <taxon>Gammaproteobacteria</taxon>
        <taxon>Enterobacterales</taxon>
        <taxon>Enterobacteriaceae</taxon>
        <taxon>Escherichia</taxon>
    </lineage>
</organism>
<dbReference type="SUPFAM" id="SSF109604">
    <property type="entry name" value="HD-domain/PDEase-like"/>
    <property type="match status" value="1"/>
</dbReference>
<gene>
    <name evidence="1" type="primary">yfdR</name>
    <name evidence="1" type="ordered locus">ECIAI39_4850</name>
</gene>
<dbReference type="Gene3D" id="1.10.3210.10">
    <property type="entry name" value="Hypothetical protein af1432"/>
    <property type="match status" value="1"/>
</dbReference>
<evidence type="ECO:0008006" key="3">
    <source>
        <dbReference type="Google" id="ProtNLM"/>
    </source>
</evidence>
<protein>
    <recommendedName>
        <fullName evidence="3">5'-deoxynucleotidase</fullName>
    </recommendedName>
</protein>
<dbReference type="KEGG" id="ect:ECIAI39_4850"/>
<reference evidence="2" key="1">
    <citation type="journal article" date="2009" name="PLoS Genet.">
        <title>Organised genome dynamics in the Escherichia coli species results in highly diverse adaptive paths.</title>
        <authorList>
            <person name="Touchon M."/>
            <person name="Hoede C."/>
            <person name="Tenaillon O."/>
            <person name="Barbe V."/>
            <person name="Baeriswyl S."/>
            <person name="Bidet P."/>
            <person name="Bingen E."/>
            <person name="Bonacorsi S."/>
            <person name="Bouchier C."/>
            <person name="Bouvet O."/>
            <person name="Calteau A."/>
            <person name="Chiapello H."/>
            <person name="Clermont O."/>
            <person name="Cruveiller S."/>
            <person name="Danchin A."/>
            <person name="Diard M."/>
            <person name="Dossat C."/>
            <person name="Karoui M.E."/>
            <person name="Frapy E."/>
            <person name="Garry L."/>
            <person name="Ghigo J.M."/>
            <person name="Gilles A.M."/>
            <person name="Johnson J."/>
            <person name="Le Bouguenec C."/>
            <person name="Lescat M."/>
            <person name="Mangenot S."/>
            <person name="Martinez-Jehanne V."/>
            <person name="Matic I."/>
            <person name="Nassif X."/>
            <person name="Oztas S."/>
            <person name="Petit M.A."/>
            <person name="Pichon C."/>
            <person name="Rouy Z."/>
            <person name="Ruf C.S."/>
            <person name="Schneider D."/>
            <person name="Tourret J."/>
            <person name="Vacherie B."/>
            <person name="Vallenet D."/>
            <person name="Medigue C."/>
            <person name="Rocha E.P.C."/>
            <person name="Denamur E."/>
        </authorList>
    </citation>
    <scope>NUCLEOTIDE SEQUENCE [LARGE SCALE GENOMIC DNA]</scope>
    <source>
        <strain evidence="2">IAI39 / ExPEC</strain>
    </source>
</reference>
<accession>A0A0H3MNX7</accession>
<dbReference type="EMBL" id="CU928164">
    <property type="protein sequence ID" value="CAR20947.1"/>
    <property type="molecule type" value="Genomic_DNA"/>
</dbReference>